<organism evidence="1 2">
    <name type="scientific">Melastoma candidum</name>
    <dbReference type="NCBI Taxonomy" id="119954"/>
    <lineage>
        <taxon>Eukaryota</taxon>
        <taxon>Viridiplantae</taxon>
        <taxon>Streptophyta</taxon>
        <taxon>Embryophyta</taxon>
        <taxon>Tracheophyta</taxon>
        <taxon>Spermatophyta</taxon>
        <taxon>Magnoliopsida</taxon>
        <taxon>eudicotyledons</taxon>
        <taxon>Gunneridae</taxon>
        <taxon>Pentapetalae</taxon>
        <taxon>rosids</taxon>
        <taxon>malvids</taxon>
        <taxon>Myrtales</taxon>
        <taxon>Melastomataceae</taxon>
        <taxon>Melastomatoideae</taxon>
        <taxon>Melastomateae</taxon>
        <taxon>Melastoma</taxon>
    </lineage>
</organism>
<accession>A0ACB9LQD7</accession>
<gene>
    <name evidence="1" type="ORF">MLD38_037763</name>
</gene>
<reference evidence="2" key="1">
    <citation type="journal article" date="2023" name="Front. Plant Sci.">
        <title>Chromosomal-level genome assembly of Melastoma candidum provides insights into trichome evolution.</title>
        <authorList>
            <person name="Zhong Y."/>
            <person name="Wu W."/>
            <person name="Sun C."/>
            <person name="Zou P."/>
            <person name="Liu Y."/>
            <person name="Dai S."/>
            <person name="Zhou R."/>
        </authorList>
    </citation>
    <scope>NUCLEOTIDE SEQUENCE [LARGE SCALE GENOMIC DNA]</scope>
</reference>
<proteinExistence type="predicted"/>
<evidence type="ECO:0000313" key="2">
    <source>
        <dbReference type="Proteomes" id="UP001057402"/>
    </source>
</evidence>
<keyword evidence="2" id="KW-1185">Reference proteome</keyword>
<comment type="caution">
    <text evidence="1">The sequence shown here is derived from an EMBL/GenBank/DDBJ whole genome shotgun (WGS) entry which is preliminary data.</text>
</comment>
<protein>
    <submittedName>
        <fullName evidence="1">Uncharacterized protein</fullName>
    </submittedName>
</protein>
<dbReference type="EMBL" id="CM042890">
    <property type="protein sequence ID" value="KAI4312979.1"/>
    <property type="molecule type" value="Genomic_DNA"/>
</dbReference>
<dbReference type="Proteomes" id="UP001057402">
    <property type="component" value="Chromosome 11"/>
</dbReference>
<name>A0ACB9LQD7_9MYRT</name>
<sequence length="240" mass="26843">MRHPLDPFDGYGSVALVEDDFYAYSDDSMGSDNSSDYSYYSPPLPPPRYWTRDPKPNWLELPRAILTEILIKLGAIEMIVSLRKCAPPRMMSARILPHGHTLTSGAALGVVRRRRPPESIIERGCQLRRLQVMYCWSISDEGMAEAAPRLPFLETFEYCFGNFDKNTLMSIGMNCPCRTTFICGKGGKGQCIRDADGGAFAIAKYMPGLPRLSLFGNGLTNKGLRGYTRWLSSTRVARPT</sequence>
<evidence type="ECO:0000313" key="1">
    <source>
        <dbReference type="EMBL" id="KAI4312979.1"/>
    </source>
</evidence>